<proteinExistence type="predicted"/>
<gene>
    <name evidence="2" type="ORF">OV287_00100</name>
</gene>
<feature type="transmembrane region" description="Helical" evidence="1">
    <location>
        <begin position="17"/>
        <end position="47"/>
    </location>
</feature>
<dbReference type="EMBL" id="JAPNKA010000001">
    <property type="protein sequence ID" value="MCY1072869.1"/>
    <property type="molecule type" value="Genomic_DNA"/>
</dbReference>
<dbReference type="RefSeq" id="WP_267531892.1">
    <property type="nucleotide sequence ID" value="NZ_JAPNKA010000001.1"/>
</dbReference>
<sequence>MADNEAVKWLKQNRKELLVGTLVVIAGVTFVTLSAGAGVVILAPVVLVAA</sequence>
<reference evidence="2 3" key="1">
    <citation type="submission" date="2022-11" db="EMBL/GenBank/DDBJ databases">
        <title>Minimal conservation of predation-associated metabolite biosynthetic gene clusters underscores biosynthetic potential of Myxococcota including descriptions for ten novel species: Archangium lansinium sp. nov., Myxococcus landrumus sp. nov., Nannocystis bai.</title>
        <authorList>
            <person name="Ahearne A."/>
            <person name="Stevens C."/>
            <person name="Phillips K."/>
        </authorList>
    </citation>
    <scope>NUCLEOTIDE SEQUENCE [LARGE SCALE GENOMIC DNA]</scope>
    <source>
        <strain evidence="2 3">MIWBW</strain>
    </source>
</reference>
<keyword evidence="1" id="KW-1133">Transmembrane helix</keyword>
<keyword evidence="1" id="KW-0472">Membrane</keyword>
<organism evidence="2 3">
    <name type="scientific">Archangium lansingense</name>
    <dbReference type="NCBI Taxonomy" id="2995310"/>
    <lineage>
        <taxon>Bacteria</taxon>
        <taxon>Pseudomonadati</taxon>
        <taxon>Myxococcota</taxon>
        <taxon>Myxococcia</taxon>
        <taxon>Myxococcales</taxon>
        <taxon>Cystobacterineae</taxon>
        <taxon>Archangiaceae</taxon>
        <taxon>Archangium</taxon>
    </lineage>
</organism>
<protein>
    <submittedName>
        <fullName evidence="2">Uncharacterized protein</fullName>
    </submittedName>
</protein>
<keyword evidence="1" id="KW-0812">Transmembrane</keyword>
<dbReference type="Proteomes" id="UP001207654">
    <property type="component" value="Unassembled WGS sequence"/>
</dbReference>
<comment type="caution">
    <text evidence="2">The sequence shown here is derived from an EMBL/GenBank/DDBJ whole genome shotgun (WGS) entry which is preliminary data.</text>
</comment>
<keyword evidence="3" id="KW-1185">Reference proteome</keyword>
<accession>A0ABT3ZTZ5</accession>
<evidence type="ECO:0000256" key="1">
    <source>
        <dbReference type="SAM" id="Phobius"/>
    </source>
</evidence>
<evidence type="ECO:0000313" key="2">
    <source>
        <dbReference type="EMBL" id="MCY1072869.1"/>
    </source>
</evidence>
<name>A0ABT3ZTZ5_9BACT</name>
<evidence type="ECO:0000313" key="3">
    <source>
        <dbReference type="Proteomes" id="UP001207654"/>
    </source>
</evidence>